<dbReference type="AlphaFoldDB" id="A0A8S3WRV3"/>
<proteinExistence type="predicted"/>
<dbReference type="InterPro" id="IPR050951">
    <property type="entry name" value="Retrovirus_Pol_polyprotein"/>
</dbReference>
<organism evidence="1 2">
    <name type="scientific">Parnassius apollo</name>
    <name type="common">Apollo butterfly</name>
    <name type="synonym">Papilio apollo</name>
    <dbReference type="NCBI Taxonomy" id="110799"/>
    <lineage>
        <taxon>Eukaryota</taxon>
        <taxon>Metazoa</taxon>
        <taxon>Ecdysozoa</taxon>
        <taxon>Arthropoda</taxon>
        <taxon>Hexapoda</taxon>
        <taxon>Insecta</taxon>
        <taxon>Pterygota</taxon>
        <taxon>Neoptera</taxon>
        <taxon>Endopterygota</taxon>
        <taxon>Lepidoptera</taxon>
        <taxon>Glossata</taxon>
        <taxon>Ditrysia</taxon>
        <taxon>Papilionoidea</taxon>
        <taxon>Papilionidae</taxon>
        <taxon>Parnassiinae</taxon>
        <taxon>Parnassini</taxon>
        <taxon>Parnassius</taxon>
        <taxon>Parnassius</taxon>
    </lineage>
</organism>
<reference evidence="1" key="1">
    <citation type="submission" date="2021-04" db="EMBL/GenBank/DDBJ databases">
        <authorList>
            <person name="Tunstrom K."/>
        </authorList>
    </citation>
    <scope>NUCLEOTIDE SEQUENCE</scope>
</reference>
<accession>A0A8S3WRV3</accession>
<name>A0A8S3WRV3_PARAO</name>
<dbReference type="OrthoDB" id="2286242at2759"/>
<dbReference type="EMBL" id="CAJQZP010000693">
    <property type="protein sequence ID" value="CAG4978313.1"/>
    <property type="molecule type" value="Genomic_DNA"/>
</dbReference>
<evidence type="ECO:0000313" key="2">
    <source>
        <dbReference type="Proteomes" id="UP000691718"/>
    </source>
</evidence>
<evidence type="ECO:0000313" key="1">
    <source>
        <dbReference type="EMBL" id="CAG4978313.1"/>
    </source>
</evidence>
<sequence length="245" mass="28515">MPFNSLEFHSFAKDWGFSIITSSLNYPRSNEFIEIMMGIAKDVLRKCKEQGIEKEYMLLDYRNIGSPYTPTQLIFSRETGSELPIHDKLLYPKVINNFAFHQKKKMKVIKVPMITKTATQSNHKFYKGQNIWYRKDKVWNPGMLVDICANPRSMIIDRNEGVQFRRNTAHVKPRIITVPEENDVSEIPEGDTGVKLGCTRPKRNQEQVSKEPSNQVFKIHFSKCLLLLYLVIHLHWEVALEVTSI</sequence>
<keyword evidence="2" id="KW-1185">Reference proteome</keyword>
<comment type="caution">
    <text evidence="1">The sequence shown here is derived from an EMBL/GenBank/DDBJ whole genome shotgun (WGS) entry which is preliminary data.</text>
</comment>
<gene>
    <name evidence="1" type="ORF">PAPOLLO_LOCUS9617</name>
</gene>
<protein>
    <submittedName>
        <fullName evidence="1">(apollo) hypothetical protein</fullName>
    </submittedName>
</protein>
<dbReference type="Proteomes" id="UP000691718">
    <property type="component" value="Unassembled WGS sequence"/>
</dbReference>
<dbReference type="PANTHER" id="PTHR37984">
    <property type="entry name" value="PROTEIN CBG26694"/>
    <property type="match status" value="1"/>
</dbReference>
<dbReference type="PANTHER" id="PTHR37984:SF7">
    <property type="entry name" value="INTEGRASE CATALYTIC DOMAIN-CONTAINING PROTEIN"/>
    <property type="match status" value="1"/>
</dbReference>